<dbReference type="InterPro" id="IPR050287">
    <property type="entry name" value="MTA/SAH_deaminase"/>
</dbReference>
<keyword evidence="4" id="KW-1185">Reference proteome</keyword>
<sequence>MTSTLFRCEALYPRAGEDIGFDRGVAVRDNRVIEVSGFSSMRERHMSAEIIDLPGLTLPGFVDAHSHLRSRAAVQQATMPDRRLEAWIYSLPELTPLPGAEDSLAASAELLRAGVTSVQIMLHSWSDMAGRLQELSDVVQAVSHVGLRALLVLGLTDQDEFVPDTVTLHQRLGEPQRGLAPHEWRKFVAAAEELIAPHAPLIQLGVGPVAPQWCSDEALRVIAESRGAKRVHAHALESSAQRGWSRKGHDQIRRLAEAGLLGPFTSLAHAAFATREQLTVIARAGASLVHCHTSNASLTTGHATVEEWVLNGIPTAMGLDSQVSAPIDFPGEVRACADTHFEFSAAFAAATLGGAEALGEPVGQISRGAWADLISIDCDVSAVTAGIEALLDGTVPFAPYSVVVAGRQRFPLGTELDRKITRAEERLTHLVAADAAARRARLLALTPELRTLGFISGDDK</sequence>
<dbReference type="InterPro" id="IPR032466">
    <property type="entry name" value="Metal_Hydrolase"/>
</dbReference>
<dbReference type="GO" id="GO:0016810">
    <property type="term" value="F:hydrolase activity, acting on carbon-nitrogen (but not peptide) bonds"/>
    <property type="evidence" value="ECO:0007669"/>
    <property type="project" value="InterPro"/>
</dbReference>
<dbReference type="RefSeq" id="WP_185987799.1">
    <property type="nucleotide sequence ID" value="NZ_BAAALZ010000001.1"/>
</dbReference>
<dbReference type="PANTHER" id="PTHR43794">
    <property type="entry name" value="AMINOHYDROLASE SSNA-RELATED"/>
    <property type="match status" value="1"/>
</dbReference>
<name>A0A852R9L3_9MICO</name>
<dbReference type="InterPro" id="IPR011059">
    <property type="entry name" value="Metal-dep_hydrolase_composite"/>
</dbReference>
<dbReference type="InterPro" id="IPR006680">
    <property type="entry name" value="Amidohydro-rel"/>
</dbReference>
<evidence type="ECO:0000256" key="1">
    <source>
        <dbReference type="ARBA" id="ARBA00022801"/>
    </source>
</evidence>
<keyword evidence="1 3" id="KW-0378">Hydrolase</keyword>
<dbReference type="SUPFAM" id="SSF51556">
    <property type="entry name" value="Metallo-dependent hydrolases"/>
    <property type="match status" value="1"/>
</dbReference>
<proteinExistence type="predicted"/>
<dbReference type="SUPFAM" id="SSF51338">
    <property type="entry name" value="Composite domain of metallo-dependent hydrolases"/>
    <property type="match status" value="1"/>
</dbReference>
<reference evidence="3 4" key="1">
    <citation type="submission" date="2020-07" db="EMBL/GenBank/DDBJ databases">
        <title>Sequencing the genomes of 1000 actinobacteria strains.</title>
        <authorList>
            <person name="Klenk H.-P."/>
        </authorList>
    </citation>
    <scope>NUCLEOTIDE SEQUENCE [LARGE SCALE GENOMIC DNA]</scope>
    <source>
        <strain evidence="3 4">DSM 17380</strain>
    </source>
</reference>
<dbReference type="Gene3D" id="3.20.20.140">
    <property type="entry name" value="Metal-dependent hydrolases"/>
    <property type="match status" value="1"/>
</dbReference>
<dbReference type="Pfam" id="PF01979">
    <property type="entry name" value="Amidohydro_1"/>
    <property type="match status" value="1"/>
</dbReference>
<protein>
    <submittedName>
        <fullName evidence="3">Cytosine/adenosine deaminase-related metal-dependent hydrolase</fullName>
    </submittedName>
</protein>
<dbReference type="EMBL" id="JACCBD010000001">
    <property type="protein sequence ID" value="NYD28075.1"/>
    <property type="molecule type" value="Genomic_DNA"/>
</dbReference>
<evidence type="ECO:0000313" key="3">
    <source>
        <dbReference type="EMBL" id="NYD28075.1"/>
    </source>
</evidence>
<evidence type="ECO:0000259" key="2">
    <source>
        <dbReference type="Pfam" id="PF01979"/>
    </source>
</evidence>
<accession>A0A852R9L3</accession>
<comment type="caution">
    <text evidence="3">The sequence shown here is derived from an EMBL/GenBank/DDBJ whole genome shotgun (WGS) entry which is preliminary data.</text>
</comment>
<gene>
    <name evidence="3" type="ORF">BJ960_002878</name>
</gene>
<dbReference type="AlphaFoldDB" id="A0A852R9L3"/>
<feature type="domain" description="Amidohydrolase-related" evidence="2">
    <location>
        <begin position="58"/>
        <end position="407"/>
    </location>
</feature>
<dbReference type="Proteomes" id="UP000586095">
    <property type="component" value="Unassembled WGS sequence"/>
</dbReference>
<organism evidence="3 4">
    <name type="scientific">Leucobacter aridicollis</name>
    <dbReference type="NCBI Taxonomy" id="283878"/>
    <lineage>
        <taxon>Bacteria</taxon>
        <taxon>Bacillati</taxon>
        <taxon>Actinomycetota</taxon>
        <taxon>Actinomycetes</taxon>
        <taxon>Micrococcales</taxon>
        <taxon>Microbacteriaceae</taxon>
        <taxon>Leucobacter</taxon>
    </lineage>
</organism>
<evidence type="ECO:0000313" key="4">
    <source>
        <dbReference type="Proteomes" id="UP000586095"/>
    </source>
</evidence>
<dbReference type="PANTHER" id="PTHR43794:SF11">
    <property type="entry name" value="AMIDOHYDROLASE-RELATED DOMAIN-CONTAINING PROTEIN"/>
    <property type="match status" value="1"/>
</dbReference>